<gene>
    <name evidence="1" type="ORF">EAG_08528</name>
</gene>
<sequence>FYVKGMINKEFVPQRQQLIEFYKIGMEKLLARISEIKRNDDWFFLHYNTPVY</sequence>
<organism evidence="2">
    <name type="scientific">Camponotus floridanus</name>
    <name type="common">Florida carpenter ant</name>
    <dbReference type="NCBI Taxonomy" id="104421"/>
    <lineage>
        <taxon>Eukaryota</taxon>
        <taxon>Metazoa</taxon>
        <taxon>Ecdysozoa</taxon>
        <taxon>Arthropoda</taxon>
        <taxon>Hexapoda</taxon>
        <taxon>Insecta</taxon>
        <taxon>Pterygota</taxon>
        <taxon>Neoptera</taxon>
        <taxon>Endopterygota</taxon>
        <taxon>Hymenoptera</taxon>
        <taxon>Apocrita</taxon>
        <taxon>Aculeata</taxon>
        <taxon>Formicoidea</taxon>
        <taxon>Formicidae</taxon>
        <taxon>Formicinae</taxon>
        <taxon>Camponotus</taxon>
    </lineage>
</organism>
<protein>
    <submittedName>
        <fullName evidence="1">Uncharacterized protein</fullName>
    </submittedName>
</protein>
<feature type="non-terminal residue" evidence="1">
    <location>
        <position position="1"/>
    </location>
</feature>
<dbReference type="InParanoid" id="E2ANJ6"/>
<reference evidence="1 2" key="1">
    <citation type="journal article" date="2010" name="Science">
        <title>Genomic comparison of the ants Camponotus floridanus and Harpegnathos saltator.</title>
        <authorList>
            <person name="Bonasio R."/>
            <person name="Zhang G."/>
            <person name="Ye C."/>
            <person name="Mutti N.S."/>
            <person name="Fang X."/>
            <person name="Qin N."/>
            <person name="Donahue G."/>
            <person name="Yang P."/>
            <person name="Li Q."/>
            <person name="Li C."/>
            <person name="Zhang P."/>
            <person name="Huang Z."/>
            <person name="Berger S.L."/>
            <person name="Reinberg D."/>
            <person name="Wang J."/>
            <person name="Liebig J."/>
        </authorList>
    </citation>
    <scope>NUCLEOTIDE SEQUENCE [LARGE SCALE GENOMIC DNA]</scope>
    <source>
        <strain evidence="2">C129</strain>
    </source>
</reference>
<accession>E2ANJ6</accession>
<keyword evidence="2" id="KW-1185">Reference proteome</keyword>
<feature type="non-terminal residue" evidence="1">
    <location>
        <position position="52"/>
    </location>
</feature>
<proteinExistence type="predicted"/>
<name>E2ANJ6_CAMFO</name>
<dbReference type="EMBL" id="GL441244">
    <property type="protein sequence ID" value="EFN64990.1"/>
    <property type="molecule type" value="Genomic_DNA"/>
</dbReference>
<evidence type="ECO:0000313" key="1">
    <source>
        <dbReference type="EMBL" id="EFN64990.1"/>
    </source>
</evidence>
<dbReference type="Proteomes" id="UP000000311">
    <property type="component" value="Unassembled WGS sequence"/>
</dbReference>
<evidence type="ECO:0000313" key="2">
    <source>
        <dbReference type="Proteomes" id="UP000000311"/>
    </source>
</evidence>
<dbReference type="AlphaFoldDB" id="E2ANJ6"/>